<feature type="transmembrane region" description="Helical" evidence="12">
    <location>
        <begin position="98"/>
        <end position="116"/>
    </location>
</feature>
<evidence type="ECO:0000256" key="1">
    <source>
        <dbReference type="ARBA" id="ARBA00004429"/>
    </source>
</evidence>
<dbReference type="EMBL" id="LS483476">
    <property type="protein sequence ID" value="SQI53718.1"/>
    <property type="molecule type" value="Genomic_DNA"/>
</dbReference>
<dbReference type="GO" id="GO:0005886">
    <property type="term" value="C:plasma membrane"/>
    <property type="evidence" value="ECO:0007669"/>
    <property type="project" value="UniProtKB-SubCell"/>
</dbReference>
<dbReference type="InterPro" id="IPR036259">
    <property type="entry name" value="MFS_trans_sf"/>
</dbReference>
<evidence type="ECO:0000256" key="2">
    <source>
        <dbReference type="ARBA" id="ARBA00008240"/>
    </source>
</evidence>
<keyword evidence="8 12" id="KW-1133">Transmembrane helix</keyword>
<dbReference type="RefSeq" id="WP_082788535.1">
    <property type="nucleotide sequence ID" value="NZ_CBCSGM010000001.1"/>
</dbReference>
<comment type="subcellular location">
    <subcellularLocation>
        <location evidence="1">Cell inner membrane</location>
        <topology evidence="1">Multi-pass membrane protein</topology>
    </subcellularLocation>
</comment>
<feature type="transmembrane region" description="Helical" evidence="12">
    <location>
        <begin position="62"/>
        <end position="86"/>
    </location>
</feature>
<evidence type="ECO:0000256" key="10">
    <source>
        <dbReference type="ARBA" id="ARBA00037295"/>
    </source>
</evidence>
<dbReference type="FunFam" id="1.20.1250.20:FF:000001">
    <property type="entry name" value="Dicarboxylate MFS transporter"/>
    <property type="match status" value="1"/>
</dbReference>
<feature type="transmembrane region" description="Helical" evidence="12">
    <location>
        <begin position="40"/>
        <end position="56"/>
    </location>
</feature>
<protein>
    <recommendedName>
        <fullName evidence="11">Putative proline/betaine transporter</fullName>
    </recommendedName>
</protein>
<proteinExistence type="inferred from homology"/>
<evidence type="ECO:0000256" key="12">
    <source>
        <dbReference type="SAM" id="Phobius"/>
    </source>
</evidence>
<feature type="transmembrane region" description="Helical" evidence="12">
    <location>
        <begin position="411"/>
        <end position="432"/>
    </location>
</feature>
<keyword evidence="9 12" id="KW-0472">Membrane</keyword>
<feature type="transmembrane region" description="Helical" evidence="12">
    <location>
        <begin position="383"/>
        <end position="405"/>
    </location>
</feature>
<accession>A0A2X4W0U4</accession>
<feature type="transmembrane region" description="Helical" evidence="12">
    <location>
        <begin position="163"/>
        <end position="186"/>
    </location>
</feature>
<comment type="function">
    <text evidence="10">May be a proton symporter involved in the uptake of osmolytes such as proline and glycine betaine.</text>
</comment>
<feature type="transmembrane region" description="Helical" evidence="12">
    <location>
        <begin position="318"/>
        <end position="336"/>
    </location>
</feature>
<dbReference type="NCBIfam" id="TIGR00883">
    <property type="entry name" value="2A0106"/>
    <property type="match status" value="1"/>
</dbReference>
<dbReference type="STRING" id="1348624.GCA_001591545_00158"/>
<dbReference type="SUPFAM" id="SSF103473">
    <property type="entry name" value="MFS general substrate transporter"/>
    <property type="match status" value="1"/>
</dbReference>
<gene>
    <name evidence="14" type="primary">yhjE</name>
    <name evidence="14" type="ORF">NCTC4824_01062</name>
</gene>
<keyword evidence="15" id="KW-1185">Reference proteome</keyword>
<dbReference type="AlphaFoldDB" id="A0A2X4W0U4"/>
<feature type="transmembrane region" description="Helical" evidence="12">
    <location>
        <begin position="122"/>
        <end position="142"/>
    </location>
</feature>
<evidence type="ECO:0000313" key="14">
    <source>
        <dbReference type="EMBL" id="SQI53718.1"/>
    </source>
</evidence>
<feature type="transmembrane region" description="Helical" evidence="12">
    <location>
        <begin position="198"/>
        <end position="217"/>
    </location>
</feature>
<evidence type="ECO:0000256" key="11">
    <source>
        <dbReference type="ARBA" id="ARBA00039918"/>
    </source>
</evidence>
<feature type="transmembrane region" description="Helical" evidence="12">
    <location>
        <begin position="287"/>
        <end position="306"/>
    </location>
</feature>
<evidence type="ECO:0000256" key="9">
    <source>
        <dbReference type="ARBA" id="ARBA00023136"/>
    </source>
</evidence>
<dbReference type="GO" id="GO:0015293">
    <property type="term" value="F:symporter activity"/>
    <property type="evidence" value="ECO:0007669"/>
    <property type="project" value="UniProtKB-KW"/>
</dbReference>
<feature type="transmembrane region" description="Helical" evidence="12">
    <location>
        <begin position="252"/>
        <end position="275"/>
    </location>
</feature>
<dbReference type="PROSITE" id="PS50850">
    <property type="entry name" value="MFS"/>
    <property type="match status" value="1"/>
</dbReference>
<keyword evidence="6 12" id="KW-0812">Transmembrane</keyword>
<evidence type="ECO:0000256" key="7">
    <source>
        <dbReference type="ARBA" id="ARBA00022847"/>
    </source>
</evidence>
<comment type="similarity">
    <text evidence="2">Belongs to the major facilitator superfamily. Metabolite:H+ Symporter (MHS) family (TC 2.A.1.6) family.</text>
</comment>
<dbReference type="InterPro" id="IPR020846">
    <property type="entry name" value="MFS_dom"/>
</dbReference>
<keyword evidence="3" id="KW-0813">Transport</keyword>
<evidence type="ECO:0000256" key="6">
    <source>
        <dbReference type="ARBA" id="ARBA00022692"/>
    </source>
</evidence>
<dbReference type="PANTHER" id="PTHR43045">
    <property type="entry name" value="SHIKIMATE TRANSPORTER"/>
    <property type="match status" value="1"/>
</dbReference>
<dbReference type="Gene3D" id="1.20.1250.20">
    <property type="entry name" value="MFS general substrate transporter like domains"/>
    <property type="match status" value="2"/>
</dbReference>
<evidence type="ECO:0000256" key="4">
    <source>
        <dbReference type="ARBA" id="ARBA00022475"/>
    </source>
</evidence>
<keyword evidence="7" id="KW-0769">Symport</keyword>
<evidence type="ECO:0000313" key="15">
    <source>
        <dbReference type="Proteomes" id="UP000249134"/>
    </source>
</evidence>
<evidence type="ECO:0000259" key="13">
    <source>
        <dbReference type="PROSITE" id="PS50850"/>
    </source>
</evidence>
<dbReference type="CDD" id="cd17369">
    <property type="entry name" value="MFS_ShiA_like"/>
    <property type="match status" value="1"/>
</dbReference>
<evidence type="ECO:0000256" key="8">
    <source>
        <dbReference type="ARBA" id="ARBA00022989"/>
    </source>
</evidence>
<dbReference type="Pfam" id="PF07690">
    <property type="entry name" value="MFS_1"/>
    <property type="match status" value="1"/>
</dbReference>
<evidence type="ECO:0000256" key="3">
    <source>
        <dbReference type="ARBA" id="ARBA00022448"/>
    </source>
</evidence>
<dbReference type="PANTHER" id="PTHR43045:SF1">
    <property type="entry name" value="SHIKIMATE TRANSPORTER"/>
    <property type="match status" value="1"/>
</dbReference>
<dbReference type="Proteomes" id="UP000249134">
    <property type="component" value="Chromosome 1"/>
</dbReference>
<reference evidence="14 15" key="1">
    <citation type="submission" date="2018-06" db="EMBL/GenBank/DDBJ databases">
        <authorList>
            <consortium name="Pathogen Informatics"/>
            <person name="Doyle S."/>
        </authorList>
    </citation>
    <scope>NUCLEOTIDE SEQUENCE [LARGE SCALE GENOMIC DNA]</scope>
    <source>
        <strain evidence="14 15">NCTC4824</strain>
    </source>
</reference>
<keyword evidence="5" id="KW-0997">Cell inner membrane</keyword>
<dbReference type="KEGG" id="blen:NCTC4824_01062"/>
<name>A0A2X4W0U4_LEDLE</name>
<feature type="domain" description="Major facilitator superfamily (MFS) profile" evidence="13">
    <location>
        <begin position="25"/>
        <end position="437"/>
    </location>
</feature>
<keyword evidence="4" id="KW-1003">Cell membrane</keyword>
<dbReference type="InterPro" id="IPR004736">
    <property type="entry name" value="MHS_symport"/>
</dbReference>
<feature type="transmembrane region" description="Helical" evidence="12">
    <location>
        <begin position="342"/>
        <end position="362"/>
    </location>
</feature>
<evidence type="ECO:0000256" key="5">
    <source>
        <dbReference type="ARBA" id="ARBA00022519"/>
    </source>
</evidence>
<dbReference type="InterPro" id="IPR011701">
    <property type="entry name" value="MFS"/>
</dbReference>
<organism evidence="14 15">
    <name type="scientific">Lederbergia lenta</name>
    <name type="common">Bacillus lentus</name>
    <dbReference type="NCBI Taxonomy" id="1467"/>
    <lineage>
        <taxon>Bacteria</taxon>
        <taxon>Bacillati</taxon>
        <taxon>Bacillota</taxon>
        <taxon>Bacilli</taxon>
        <taxon>Bacillales</taxon>
        <taxon>Bacillaceae</taxon>
        <taxon>Lederbergia</taxon>
    </lineage>
</organism>
<sequence length="442" mass="48269">MGQSQLIEEDLNTKGKGFSKEHRKVALASFIGTTIEWYDFYLYGTAAALVFPALFFPNFDPLYGTLAAFGSYAAGFIARPLGSMVFGHYGDKLGRKKVLTISLLLMGIATFLMGVLPTYQSVGLLAPLLISLLRVVQGFAIGGEWGSAVVMAVEHAPKGKRGLYGSFPQMGVPAGLLLSTAVFSIVSNSMSNEAFLTWGWRIPFLLSIVLVLIGLYIRLKVSESPVFLEVAEKNEQEKRPVVKVLREQKKPLFLTIGMKLLQNAVFYIYSVFVLTYLVTTHNFDRSVGLNAVMISSVIGLATMPLWSYLSDKIGRKPVYLFGTVASTLFVLPFFWLMDSGSVILITIGIVIGLNVLHDAVYGPQAVYYSELFSTKTRLSGASIGYQIGAILAGGFSPIIATALLAKYDGQYLPIAIYLIALGILSIIATLYARETYRDSLSD</sequence>